<evidence type="ECO:0000256" key="2">
    <source>
        <dbReference type="ARBA" id="ARBA00006772"/>
    </source>
</evidence>
<name>J9AKL8_WUCBA</name>
<keyword evidence="4 6" id="KW-1133">Transmembrane helix</keyword>
<comment type="caution">
    <text evidence="7">The sequence shown here is derived from an EMBL/GenBank/DDBJ whole genome shotgun (WGS) entry which is preliminary data.</text>
</comment>
<feature type="non-terminal residue" evidence="7">
    <location>
        <position position="1"/>
    </location>
</feature>
<protein>
    <submittedName>
        <fullName evidence="7">Uncharacterized protein</fullName>
    </submittedName>
</protein>
<keyword evidence="3 6" id="KW-0812">Transmembrane</keyword>
<evidence type="ECO:0000256" key="3">
    <source>
        <dbReference type="ARBA" id="ARBA00022692"/>
    </source>
</evidence>
<dbReference type="InterPro" id="IPR001898">
    <property type="entry name" value="SLC13A/DASS"/>
</dbReference>
<dbReference type="AlphaFoldDB" id="J9AKL8"/>
<evidence type="ECO:0000256" key="4">
    <source>
        <dbReference type="ARBA" id="ARBA00022989"/>
    </source>
</evidence>
<accession>J9AKL8</accession>
<keyword evidence="5 6" id="KW-0472">Membrane</keyword>
<dbReference type="PANTHER" id="PTHR10283:SF82">
    <property type="entry name" value="SOLUTE CARRIER FAMILY 13 MEMBER 2"/>
    <property type="match status" value="1"/>
</dbReference>
<feature type="transmembrane region" description="Helical" evidence="6">
    <location>
        <begin position="59"/>
        <end position="81"/>
    </location>
</feature>
<dbReference type="Proteomes" id="UP000004810">
    <property type="component" value="Unassembled WGS sequence"/>
</dbReference>
<organism evidence="7 8">
    <name type="scientific">Wuchereria bancrofti</name>
    <dbReference type="NCBI Taxonomy" id="6293"/>
    <lineage>
        <taxon>Eukaryota</taxon>
        <taxon>Metazoa</taxon>
        <taxon>Ecdysozoa</taxon>
        <taxon>Nematoda</taxon>
        <taxon>Chromadorea</taxon>
        <taxon>Rhabditida</taxon>
        <taxon>Spirurina</taxon>
        <taxon>Spiruromorpha</taxon>
        <taxon>Filarioidea</taxon>
        <taxon>Onchocercidae</taxon>
        <taxon>Wuchereria</taxon>
    </lineage>
</organism>
<reference evidence="8" key="1">
    <citation type="submission" date="2012-08" db="EMBL/GenBank/DDBJ databases">
        <title>The Genome Sequence of Wuchereria bancrofti.</title>
        <authorList>
            <person name="Nutman T.B."/>
            <person name="Fink D.L."/>
            <person name="Russ C."/>
            <person name="Young S."/>
            <person name="Zeng Q."/>
            <person name="Koehrsen M."/>
            <person name="Alvarado L."/>
            <person name="Berlin A."/>
            <person name="Chapman S.B."/>
            <person name="Chen Z."/>
            <person name="Freedman E."/>
            <person name="Gellesch M."/>
            <person name="Goldberg J."/>
            <person name="Griggs A."/>
            <person name="Gujja S."/>
            <person name="Heilman E.R."/>
            <person name="Heiman D."/>
            <person name="Hepburn T."/>
            <person name="Howarth C."/>
            <person name="Jen D."/>
            <person name="Larson L."/>
            <person name="Lewis B."/>
            <person name="Mehta T."/>
            <person name="Park D."/>
            <person name="Pearson M."/>
            <person name="Roberts A."/>
            <person name="Saif S."/>
            <person name="Shea T."/>
            <person name="Shenoy N."/>
            <person name="Sisk P."/>
            <person name="Stolte C."/>
            <person name="Sykes S."/>
            <person name="Walk T."/>
            <person name="White J."/>
            <person name="Yandava C."/>
            <person name="Haas B."/>
            <person name="Henn M.R."/>
            <person name="Nusbaum C."/>
            <person name="Birren B."/>
        </authorList>
    </citation>
    <scope>NUCLEOTIDE SEQUENCE [LARGE SCALE GENOMIC DNA]</scope>
    <source>
        <strain evidence="8">NA</strain>
    </source>
</reference>
<dbReference type="GO" id="GO:0005886">
    <property type="term" value="C:plasma membrane"/>
    <property type="evidence" value="ECO:0007669"/>
    <property type="project" value="TreeGrafter"/>
</dbReference>
<gene>
    <name evidence="7" type="ORF">WUBG_14312</name>
</gene>
<evidence type="ECO:0000256" key="1">
    <source>
        <dbReference type="ARBA" id="ARBA00004141"/>
    </source>
</evidence>
<dbReference type="PANTHER" id="PTHR10283">
    <property type="entry name" value="SOLUTE CARRIER FAMILY 13 MEMBER"/>
    <property type="match status" value="1"/>
</dbReference>
<evidence type="ECO:0000256" key="6">
    <source>
        <dbReference type="SAM" id="Phobius"/>
    </source>
</evidence>
<dbReference type="GO" id="GO:0015141">
    <property type="term" value="F:succinate transmembrane transporter activity"/>
    <property type="evidence" value="ECO:0007669"/>
    <property type="project" value="TreeGrafter"/>
</dbReference>
<comment type="similarity">
    <text evidence="2">Belongs to the SLC13A/DASS transporter (TC 2.A.47) family. NADC subfamily.</text>
</comment>
<proteinExistence type="inferred from homology"/>
<dbReference type="EMBL" id="ADBV01011597">
    <property type="protein sequence ID" value="EJW74780.1"/>
    <property type="molecule type" value="Genomic_DNA"/>
</dbReference>
<dbReference type="GO" id="GO:0015137">
    <property type="term" value="F:citrate transmembrane transporter activity"/>
    <property type="evidence" value="ECO:0007669"/>
    <property type="project" value="TreeGrafter"/>
</dbReference>
<sequence>NFPLADTDINFISWMVFALPLVTACLFMTWLTLVLIFFRKASKGHQTIKDKLKQKYDELPSLSFAEICVSICFLILLTLWITRDPYVVPGFGTLFKTGHICNRYNKCNVDCNHIICRPDSKARFLWKIGECRNITGLENNASKISMECCTATWRWLCNGCRCQGIEPELSCWRNDAITANVPS</sequence>
<evidence type="ECO:0000313" key="8">
    <source>
        <dbReference type="Proteomes" id="UP000004810"/>
    </source>
</evidence>
<comment type="subcellular location">
    <subcellularLocation>
        <location evidence="1">Membrane</location>
        <topology evidence="1">Multi-pass membrane protein</topology>
    </subcellularLocation>
</comment>
<evidence type="ECO:0000256" key="5">
    <source>
        <dbReference type="ARBA" id="ARBA00023136"/>
    </source>
</evidence>
<dbReference type="Pfam" id="PF00939">
    <property type="entry name" value="Na_sulph_symp"/>
    <property type="match status" value="1"/>
</dbReference>
<feature type="transmembrane region" description="Helical" evidence="6">
    <location>
        <begin position="12"/>
        <end position="38"/>
    </location>
</feature>
<evidence type="ECO:0000313" key="7">
    <source>
        <dbReference type="EMBL" id="EJW74780.1"/>
    </source>
</evidence>